<feature type="region of interest" description="Disordered" evidence="1">
    <location>
        <begin position="83"/>
        <end position="153"/>
    </location>
</feature>
<sequence length="222" mass="23612">MGDDPKVSETEMMLRLLSMGKIHDGVFSRRAVMPSRTETTVAPSGAGVLRASETARTSDGQVASIQDAVEEFGGLIAAQTLAAAGGNDSDDGNGRGFRDDRNKKEDDISDDGSEEGSTTTRPSGFIDLSSSSQSSSEDAAVPDRNAPDGPEAQPWVVDHHRVYGPVLTPLPEGVTVEMRIAERLNILDTETTALAQLTGRMGNGFVPMYDAVIDEDDDELLL</sequence>
<keyword evidence="3" id="KW-1185">Reference proteome</keyword>
<gene>
    <name evidence="2" type="ORF">QBC47DRAFT_358555</name>
</gene>
<feature type="region of interest" description="Disordered" evidence="1">
    <location>
        <begin position="36"/>
        <end position="60"/>
    </location>
</feature>
<dbReference type="AlphaFoldDB" id="A0AAJ0BI58"/>
<comment type="caution">
    <text evidence="2">The sequence shown here is derived from an EMBL/GenBank/DDBJ whole genome shotgun (WGS) entry which is preliminary data.</text>
</comment>
<dbReference type="Proteomes" id="UP001239445">
    <property type="component" value="Unassembled WGS sequence"/>
</dbReference>
<organism evidence="2 3">
    <name type="scientific">Echria macrotheca</name>
    <dbReference type="NCBI Taxonomy" id="438768"/>
    <lineage>
        <taxon>Eukaryota</taxon>
        <taxon>Fungi</taxon>
        <taxon>Dikarya</taxon>
        <taxon>Ascomycota</taxon>
        <taxon>Pezizomycotina</taxon>
        <taxon>Sordariomycetes</taxon>
        <taxon>Sordariomycetidae</taxon>
        <taxon>Sordariales</taxon>
        <taxon>Schizotheciaceae</taxon>
        <taxon>Echria</taxon>
    </lineage>
</organism>
<evidence type="ECO:0000313" key="3">
    <source>
        <dbReference type="Proteomes" id="UP001239445"/>
    </source>
</evidence>
<evidence type="ECO:0000313" key="2">
    <source>
        <dbReference type="EMBL" id="KAK1758738.1"/>
    </source>
</evidence>
<evidence type="ECO:0000256" key="1">
    <source>
        <dbReference type="SAM" id="MobiDB-lite"/>
    </source>
</evidence>
<reference evidence="2" key="1">
    <citation type="submission" date="2023-06" db="EMBL/GenBank/DDBJ databases">
        <title>Genome-scale phylogeny and comparative genomics of the fungal order Sordariales.</title>
        <authorList>
            <consortium name="Lawrence Berkeley National Laboratory"/>
            <person name="Hensen N."/>
            <person name="Bonometti L."/>
            <person name="Westerberg I."/>
            <person name="Brannstrom I.O."/>
            <person name="Guillou S."/>
            <person name="Cros-Aarteil S."/>
            <person name="Calhoun S."/>
            <person name="Haridas S."/>
            <person name="Kuo A."/>
            <person name="Mondo S."/>
            <person name="Pangilinan J."/>
            <person name="Riley R."/>
            <person name="Labutti K."/>
            <person name="Andreopoulos B."/>
            <person name="Lipzen A."/>
            <person name="Chen C."/>
            <person name="Yanf M."/>
            <person name="Daum C."/>
            <person name="Ng V."/>
            <person name="Clum A."/>
            <person name="Steindorff A."/>
            <person name="Ohm R."/>
            <person name="Martin F."/>
            <person name="Silar P."/>
            <person name="Natvig D."/>
            <person name="Lalanne C."/>
            <person name="Gautier V."/>
            <person name="Ament-Velasquez S.L."/>
            <person name="Kruys A."/>
            <person name="Hutchinson M.I."/>
            <person name="Powell A.J."/>
            <person name="Barry K."/>
            <person name="Miller A.N."/>
            <person name="Grigoriev I.V."/>
            <person name="Debuchy R."/>
            <person name="Gladieux P."/>
            <person name="Thoren M.H."/>
            <person name="Johannesson H."/>
        </authorList>
    </citation>
    <scope>NUCLEOTIDE SEQUENCE</scope>
    <source>
        <strain evidence="2">PSN4</strain>
    </source>
</reference>
<proteinExistence type="predicted"/>
<accession>A0AAJ0BI58</accession>
<name>A0AAJ0BI58_9PEZI</name>
<feature type="compositionally biased region" description="Basic and acidic residues" evidence="1">
    <location>
        <begin position="92"/>
        <end position="106"/>
    </location>
</feature>
<protein>
    <submittedName>
        <fullName evidence="2">Uncharacterized protein</fullName>
    </submittedName>
</protein>
<dbReference type="EMBL" id="MU839829">
    <property type="protein sequence ID" value="KAK1758738.1"/>
    <property type="molecule type" value="Genomic_DNA"/>
</dbReference>